<feature type="compositionally biased region" description="Low complexity" evidence="4">
    <location>
        <begin position="133"/>
        <end position="147"/>
    </location>
</feature>
<proteinExistence type="predicted"/>
<dbReference type="Pfam" id="PF08690">
    <property type="entry name" value="GET2"/>
    <property type="match status" value="1"/>
</dbReference>
<feature type="compositionally biased region" description="Gly residues" evidence="4">
    <location>
        <begin position="148"/>
        <end position="161"/>
    </location>
</feature>
<keyword evidence="1 5" id="KW-0812">Transmembrane</keyword>
<keyword evidence="3 5" id="KW-0472">Membrane</keyword>
<comment type="caution">
    <text evidence="6">The sequence shown here is derived from an EMBL/GenBank/DDBJ whole genome shotgun (WGS) entry which is preliminary data.</text>
</comment>
<feature type="compositionally biased region" description="Basic and acidic residues" evidence="4">
    <location>
        <begin position="8"/>
        <end position="18"/>
    </location>
</feature>
<evidence type="ECO:0008006" key="8">
    <source>
        <dbReference type="Google" id="ProtNLM"/>
    </source>
</evidence>
<keyword evidence="2 5" id="KW-1133">Transmembrane helix</keyword>
<dbReference type="PANTHER" id="PTHR28263:SF1">
    <property type="entry name" value="GOLGI TO ER TRAFFIC PROTEIN 2"/>
    <property type="match status" value="1"/>
</dbReference>
<feature type="compositionally biased region" description="Low complexity" evidence="4">
    <location>
        <begin position="101"/>
        <end position="118"/>
    </location>
</feature>
<dbReference type="GO" id="GO:0006890">
    <property type="term" value="P:retrograde vesicle-mediated transport, Golgi to endoplasmic reticulum"/>
    <property type="evidence" value="ECO:0007669"/>
    <property type="project" value="TreeGrafter"/>
</dbReference>
<evidence type="ECO:0000256" key="5">
    <source>
        <dbReference type="SAM" id="Phobius"/>
    </source>
</evidence>
<evidence type="ECO:0000256" key="2">
    <source>
        <dbReference type="ARBA" id="ARBA00022989"/>
    </source>
</evidence>
<dbReference type="EMBL" id="VCHE01000064">
    <property type="protein sequence ID" value="KAB2573117.1"/>
    <property type="molecule type" value="Genomic_DNA"/>
</dbReference>
<feature type="transmembrane region" description="Helical" evidence="5">
    <location>
        <begin position="299"/>
        <end position="321"/>
    </location>
</feature>
<feature type="region of interest" description="Disordered" evidence="4">
    <location>
        <begin position="1"/>
        <end position="166"/>
    </location>
</feature>
<protein>
    <recommendedName>
        <fullName evidence="8">Sad1-interacting factor 1</fullName>
    </recommendedName>
</protein>
<evidence type="ECO:0000313" key="7">
    <source>
        <dbReference type="Proteomes" id="UP000325902"/>
    </source>
</evidence>
<dbReference type="AlphaFoldDB" id="A0A5N5D678"/>
<evidence type="ECO:0000256" key="1">
    <source>
        <dbReference type="ARBA" id="ARBA00022692"/>
    </source>
</evidence>
<evidence type="ECO:0000256" key="4">
    <source>
        <dbReference type="SAM" id="MobiDB-lite"/>
    </source>
</evidence>
<dbReference type="Proteomes" id="UP000325902">
    <property type="component" value="Unassembled WGS sequence"/>
</dbReference>
<evidence type="ECO:0000313" key="6">
    <source>
        <dbReference type="EMBL" id="KAB2573117.1"/>
    </source>
</evidence>
<sequence length="327" mass="34334">MEAPQESDAQRRARERRERRQAKIASQGASRLEAITSLSGRPAPAVEDATPAPSKPAAEPTTTTTNAPAATTTTTTHHDTTDPPEVDISEHYYQPTPRRLPPSASASGASTPFGPASGRDSPAVGGGGGGGNMDDPMMLMMQQMLRGGDAGGQPGGGGGAPGAEDPMMKMMQAMMGGGAPGQAAAQQQQQKQTSSAYVWRIVHAVFSFGLAAYVALTSTFDGSKLSRSASAFGQDHDEEAAAVGRRLFYIFATVEVMLQTTRFFVERGQLQQGGIMGTLATVLPEPFAGYVRLAGRYSVIYTTVVADAMVVVFVLGAMAWWKGMVVN</sequence>
<dbReference type="InterPro" id="IPR028143">
    <property type="entry name" value="Get2/sif1"/>
</dbReference>
<keyword evidence="7" id="KW-1185">Reference proteome</keyword>
<accession>A0A5N5D678</accession>
<dbReference type="OrthoDB" id="5393181at2759"/>
<organism evidence="6 7">
    <name type="scientific">Lasiodiplodia theobromae</name>
    <dbReference type="NCBI Taxonomy" id="45133"/>
    <lineage>
        <taxon>Eukaryota</taxon>
        <taxon>Fungi</taxon>
        <taxon>Dikarya</taxon>
        <taxon>Ascomycota</taxon>
        <taxon>Pezizomycotina</taxon>
        <taxon>Dothideomycetes</taxon>
        <taxon>Dothideomycetes incertae sedis</taxon>
        <taxon>Botryosphaeriales</taxon>
        <taxon>Botryosphaeriaceae</taxon>
        <taxon>Lasiodiplodia</taxon>
    </lineage>
</organism>
<evidence type="ECO:0000256" key="3">
    <source>
        <dbReference type="ARBA" id="ARBA00023136"/>
    </source>
</evidence>
<feature type="compositionally biased region" description="Low complexity" evidence="4">
    <location>
        <begin position="49"/>
        <end position="75"/>
    </location>
</feature>
<name>A0A5N5D678_9PEZI</name>
<feature type="transmembrane region" description="Helical" evidence="5">
    <location>
        <begin position="197"/>
        <end position="216"/>
    </location>
</feature>
<reference evidence="6 7" key="1">
    <citation type="journal article" date="2019" name="Sci. Rep.">
        <title>A multi-omics analysis of the grapevine pathogen Lasiodiplodia theobromae reveals that temperature affects the expression of virulence- and pathogenicity-related genes.</title>
        <authorList>
            <person name="Felix C."/>
            <person name="Meneses R."/>
            <person name="Goncalves M.F.M."/>
            <person name="Tilleman L."/>
            <person name="Duarte A.S."/>
            <person name="Jorrin-Novo J.V."/>
            <person name="Van de Peer Y."/>
            <person name="Deforce D."/>
            <person name="Van Nieuwerburgh F."/>
            <person name="Esteves A.C."/>
            <person name="Alves A."/>
        </authorList>
    </citation>
    <scope>NUCLEOTIDE SEQUENCE [LARGE SCALE GENOMIC DNA]</scope>
    <source>
        <strain evidence="6 7">LA-SOL3</strain>
    </source>
</reference>
<dbReference type="PANTHER" id="PTHR28263">
    <property type="entry name" value="GOLGI TO ER TRAFFIC PROTEIN 2"/>
    <property type="match status" value="1"/>
</dbReference>
<gene>
    <name evidence="6" type="ORF">DBV05_g8178</name>
</gene>